<evidence type="ECO:0000313" key="4">
    <source>
        <dbReference type="Proteomes" id="UP000319578"/>
    </source>
</evidence>
<evidence type="ECO:0000313" key="3">
    <source>
        <dbReference type="Proteomes" id="UP000036834"/>
    </source>
</evidence>
<dbReference type="AlphaFoldDB" id="A0A0K9YQW9"/>
<proteinExistence type="predicted"/>
<gene>
    <name evidence="2" type="ORF">ADS79_19630</name>
    <name evidence="1" type="ORF">BRE01_04170</name>
</gene>
<name>A0A0K9YQW9_9BACL</name>
<reference evidence="3" key="1">
    <citation type="submission" date="2015-07" db="EMBL/GenBank/DDBJ databases">
        <title>Genome sequencing project for genomic taxonomy and phylogenomics of Bacillus-like bacteria.</title>
        <authorList>
            <person name="Liu B."/>
            <person name="Wang J."/>
            <person name="Zhu Y."/>
            <person name="Liu G."/>
            <person name="Chen Q."/>
            <person name="Chen Z."/>
            <person name="Lan J."/>
            <person name="Che J."/>
            <person name="Ge C."/>
            <person name="Shi H."/>
            <person name="Pan Z."/>
            <person name="Liu X."/>
        </authorList>
    </citation>
    <scope>NUCLEOTIDE SEQUENCE [LARGE SCALE GENOMIC DNA]</scope>
    <source>
        <strain evidence="3">DSM 9887</strain>
    </source>
</reference>
<dbReference type="RefSeq" id="WP_049740072.1">
    <property type="nucleotide sequence ID" value="NZ_BJON01000002.1"/>
</dbReference>
<evidence type="ECO:0000313" key="1">
    <source>
        <dbReference type="EMBL" id="GED66715.1"/>
    </source>
</evidence>
<sequence>MYIRSKQMWWLIPIFLGLFLIGTALGTLKNKMGSDETASSDQAIAGEQNPVALSRLLDQLTEDEERSFIVYMRDSVLYGRYQHERFSLNGEVGGHKLEMSRDAEERIAIQIDGEIQNDASLPYALFTPYEHATLIKGVLQSVKTKSIQDHGGQGLYGYRLSVPAQEVTSLLAMWLGPSFRMDDLPPDLAKGIGVDYQIWYDAESQQIRQLELELRMQTATGVKQEQLRFRL</sequence>
<evidence type="ECO:0000313" key="2">
    <source>
        <dbReference type="EMBL" id="KNB71037.1"/>
    </source>
</evidence>
<reference evidence="1 4" key="3">
    <citation type="submission" date="2019-06" db="EMBL/GenBank/DDBJ databases">
        <title>Whole genome shotgun sequence of Brevibacillus reuszeri NBRC 15719.</title>
        <authorList>
            <person name="Hosoyama A."/>
            <person name="Uohara A."/>
            <person name="Ohji S."/>
            <person name="Ichikawa N."/>
        </authorList>
    </citation>
    <scope>NUCLEOTIDE SEQUENCE [LARGE SCALE GENOMIC DNA]</scope>
    <source>
        <strain evidence="1 4">NBRC 15719</strain>
    </source>
</reference>
<reference evidence="2" key="2">
    <citation type="submission" date="2015-07" db="EMBL/GenBank/DDBJ databases">
        <title>MeaNS - Measles Nucleotide Surveillance Program.</title>
        <authorList>
            <person name="Tran T."/>
            <person name="Druce J."/>
        </authorList>
    </citation>
    <scope>NUCLEOTIDE SEQUENCE</scope>
    <source>
        <strain evidence="2">DSM 9887</strain>
    </source>
</reference>
<comment type="caution">
    <text evidence="2">The sequence shown here is derived from an EMBL/GenBank/DDBJ whole genome shotgun (WGS) entry which is preliminary data.</text>
</comment>
<protein>
    <submittedName>
        <fullName evidence="2">Uncharacterized protein</fullName>
    </submittedName>
</protein>
<dbReference type="Proteomes" id="UP000319578">
    <property type="component" value="Unassembled WGS sequence"/>
</dbReference>
<keyword evidence="4" id="KW-1185">Reference proteome</keyword>
<organism evidence="2 3">
    <name type="scientific">Brevibacillus reuszeri</name>
    <dbReference type="NCBI Taxonomy" id="54915"/>
    <lineage>
        <taxon>Bacteria</taxon>
        <taxon>Bacillati</taxon>
        <taxon>Bacillota</taxon>
        <taxon>Bacilli</taxon>
        <taxon>Bacillales</taxon>
        <taxon>Paenibacillaceae</taxon>
        <taxon>Brevibacillus</taxon>
    </lineage>
</organism>
<dbReference type="PATRIC" id="fig|54915.3.peg.3034"/>
<dbReference type="Proteomes" id="UP000036834">
    <property type="component" value="Unassembled WGS sequence"/>
</dbReference>
<dbReference type="OrthoDB" id="2465684at2"/>
<accession>A0A0K9YQW9</accession>
<dbReference type="EMBL" id="LGIQ01000009">
    <property type="protein sequence ID" value="KNB71037.1"/>
    <property type="molecule type" value="Genomic_DNA"/>
</dbReference>
<dbReference type="EMBL" id="BJON01000002">
    <property type="protein sequence ID" value="GED66715.1"/>
    <property type="molecule type" value="Genomic_DNA"/>
</dbReference>
<dbReference type="STRING" id="54915.ADS79_19630"/>